<reference evidence="2 3" key="1">
    <citation type="submission" date="2023-08" db="EMBL/GenBank/DDBJ databases">
        <title>The draft genome sequence of Paracraurococcus sp. LOR1-02.</title>
        <authorList>
            <person name="Kingkaew E."/>
            <person name="Tanasupawat S."/>
        </authorList>
    </citation>
    <scope>NUCLEOTIDE SEQUENCE [LARGE SCALE GENOMIC DNA]</scope>
    <source>
        <strain evidence="2 3">LOR1-02</strain>
    </source>
</reference>
<dbReference type="EMBL" id="JAUTWS010000008">
    <property type="protein sequence ID" value="MDO9708795.1"/>
    <property type="molecule type" value="Genomic_DNA"/>
</dbReference>
<keyword evidence="3" id="KW-1185">Reference proteome</keyword>
<evidence type="ECO:0000256" key="1">
    <source>
        <dbReference type="SAM" id="MobiDB-lite"/>
    </source>
</evidence>
<evidence type="ECO:0008006" key="4">
    <source>
        <dbReference type="Google" id="ProtNLM"/>
    </source>
</evidence>
<dbReference type="Proteomes" id="UP001243009">
    <property type="component" value="Unassembled WGS sequence"/>
</dbReference>
<dbReference type="RefSeq" id="WP_305103660.1">
    <property type="nucleotide sequence ID" value="NZ_JAUTWS010000008.1"/>
</dbReference>
<evidence type="ECO:0000313" key="3">
    <source>
        <dbReference type="Proteomes" id="UP001243009"/>
    </source>
</evidence>
<gene>
    <name evidence="2" type="ORF">Q7A36_10630</name>
</gene>
<feature type="region of interest" description="Disordered" evidence="1">
    <location>
        <begin position="98"/>
        <end position="123"/>
    </location>
</feature>
<protein>
    <recommendedName>
        <fullName evidence="4">DUF2946 domain-containing protein</fullName>
    </recommendedName>
</protein>
<organism evidence="2 3">
    <name type="scientific">Paracraurococcus lichenis</name>
    <dbReference type="NCBI Taxonomy" id="3064888"/>
    <lineage>
        <taxon>Bacteria</taxon>
        <taxon>Pseudomonadati</taxon>
        <taxon>Pseudomonadota</taxon>
        <taxon>Alphaproteobacteria</taxon>
        <taxon>Acetobacterales</taxon>
        <taxon>Roseomonadaceae</taxon>
        <taxon>Paracraurococcus</taxon>
    </lineage>
</organism>
<accession>A0ABT9DYH0</accession>
<evidence type="ECO:0000313" key="2">
    <source>
        <dbReference type="EMBL" id="MDO9708795.1"/>
    </source>
</evidence>
<comment type="caution">
    <text evidence="2">The sequence shown here is derived from an EMBL/GenBank/DDBJ whole genome shotgun (WGS) entry which is preliminary data.</text>
</comment>
<name>A0ABT9DYH0_9PROT</name>
<proteinExistence type="predicted"/>
<sequence>MAAAKARRPDPARGRDARQVWRLAGRVLLALALLLAPLTGQRAASATMPVCTADGGVRHVPDPFAPAPHGHCDACLVVPAALPVPPVALRRPRPIGTVAPAEAARRPAPAPLPPEQARAPPAA</sequence>